<proteinExistence type="predicted"/>
<dbReference type="EMBL" id="JAELVF020000001">
    <property type="protein sequence ID" value="MBU7598273.1"/>
    <property type="molecule type" value="Genomic_DNA"/>
</dbReference>
<dbReference type="InterPro" id="IPR024520">
    <property type="entry name" value="DUF3558"/>
</dbReference>
<dbReference type="Proteomes" id="UP000694501">
    <property type="component" value="Unassembled WGS sequence"/>
</dbReference>
<protein>
    <submittedName>
        <fullName evidence="2">DUF3558 family protein</fullName>
    </submittedName>
</protein>
<sequence length="213" mass="22574">MTVPALLLTGCSGSDDGGDDDKSDGASESSAASPAPVKFKSLPDPCKAIAGKTVKDVVPGVDKETGKKLKTADQDRYNSCLWTGLDDYDYRSLTVSFHRFESESGGASGDKRAREQAAQLQDSVSANGSNKAIKESRLDGVGDKATGISYDTEKKDGKKSEDYREHRIVVLSSNVVLTVDYSAAGFEGAKRPSADTVRKDAEKVAKEALSAVK</sequence>
<evidence type="ECO:0000256" key="1">
    <source>
        <dbReference type="SAM" id="MobiDB-lite"/>
    </source>
</evidence>
<keyword evidence="3" id="KW-1185">Reference proteome</keyword>
<comment type="caution">
    <text evidence="2">The sequence shown here is derived from an EMBL/GenBank/DDBJ whole genome shotgun (WGS) entry which is preliminary data.</text>
</comment>
<dbReference type="AlphaFoldDB" id="A0A949JG21"/>
<dbReference type="Pfam" id="PF12079">
    <property type="entry name" value="DUF3558"/>
    <property type="match status" value="1"/>
</dbReference>
<feature type="compositionally biased region" description="Basic and acidic residues" evidence="1">
    <location>
        <begin position="151"/>
        <end position="163"/>
    </location>
</feature>
<accession>A0A949JG21</accession>
<feature type="compositionally biased region" description="Polar residues" evidence="1">
    <location>
        <begin position="118"/>
        <end position="130"/>
    </location>
</feature>
<dbReference type="RefSeq" id="WP_211041254.1">
    <property type="nucleotide sequence ID" value="NZ_JAELVF020000001.1"/>
</dbReference>
<feature type="compositionally biased region" description="Low complexity" evidence="1">
    <location>
        <begin position="26"/>
        <end position="35"/>
    </location>
</feature>
<name>A0A949JG21_9ACTN</name>
<gene>
    <name evidence="2" type="ORF">JGS22_011770</name>
</gene>
<feature type="region of interest" description="Disordered" evidence="1">
    <location>
        <begin position="101"/>
        <end position="163"/>
    </location>
</feature>
<reference evidence="2" key="1">
    <citation type="submission" date="2021-06" db="EMBL/GenBank/DDBJ databases">
        <title>Sequencing of actinobacteria type strains.</title>
        <authorList>
            <person name="Nguyen G.-S."/>
            <person name="Wentzel A."/>
        </authorList>
    </citation>
    <scope>NUCLEOTIDE SEQUENCE</scope>
    <source>
        <strain evidence="2">P38-E01</strain>
    </source>
</reference>
<feature type="compositionally biased region" description="Basic and acidic residues" evidence="1">
    <location>
        <begin position="132"/>
        <end position="142"/>
    </location>
</feature>
<feature type="region of interest" description="Disordered" evidence="1">
    <location>
        <begin position="1"/>
        <end position="38"/>
    </location>
</feature>
<evidence type="ECO:0000313" key="2">
    <source>
        <dbReference type="EMBL" id="MBU7598273.1"/>
    </source>
</evidence>
<organism evidence="2 3">
    <name type="scientific">Streptomyces tardus</name>
    <dbReference type="NCBI Taxonomy" id="2780544"/>
    <lineage>
        <taxon>Bacteria</taxon>
        <taxon>Bacillati</taxon>
        <taxon>Actinomycetota</taxon>
        <taxon>Actinomycetes</taxon>
        <taxon>Kitasatosporales</taxon>
        <taxon>Streptomycetaceae</taxon>
        <taxon>Streptomyces</taxon>
    </lineage>
</organism>
<evidence type="ECO:0000313" key="3">
    <source>
        <dbReference type="Proteomes" id="UP000694501"/>
    </source>
</evidence>